<dbReference type="InterPro" id="IPR011049">
    <property type="entry name" value="Serralysin-like_metalloprot_C"/>
</dbReference>
<proteinExistence type="predicted"/>
<dbReference type="Pfam" id="PF00353">
    <property type="entry name" value="HemolysinCabind"/>
    <property type="match status" value="1"/>
</dbReference>
<dbReference type="PROSITE" id="PS00330">
    <property type="entry name" value="HEMOLYSIN_CALCIUM"/>
    <property type="match status" value="1"/>
</dbReference>
<dbReference type="InterPro" id="IPR001343">
    <property type="entry name" value="Hemolysn_Ca-bd"/>
</dbReference>
<comment type="caution">
    <text evidence="1">The sequence shown here is derived from an EMBL/GenBank/DDBJ whole genome shotgun (WGS) entry which is preliminary data.</text>
</comment>
<dbReference type="Gene3D" id="2.150.10.10">
    <property type="entry name" value="Serralysin-like metalloprotease, C-terminal"/>
    <property type="match status" value="1"/>
</dbReference>
<reference evidence="2" key="1">
    <citation type="journal article" date="2019" name="Int. J. Syst. Evol. Microbiol.">
        <title>The Global Catalogue of Microorganisms (GCM) 10K type strain sequencing project: providing services to taxonomists for standard genome sequencing and annotation.</title>
        <authorList>
            <consortium name="The Broad Institute Genomics Platform"/>
            <consortium name="The Broad Institute Genome Sequencing Center for Infectious Disease"/>
            <person name="Wu L."/>
            <person name="Ma J."/>
        </authorList>
    </citation>
    <scope>NUCLEOTIDE SEQUENCE [LARGE SCALE GENOMIC DNA]</scope>
    <source>
        <strain evidence="2">CCUG 60023</strain>
    </source>
</reference>
<dbReference type="EMBL" id="JBHTJV010000010">
    <property type="protein sequence ID" value="MFD0917104.1"/>
    <property type="molecule type" value="Genomic_DNA"/>
</dbReference>
<dbReference type="SUPFAM" id="SSF51120">
    <property type="entry name" value="beta-Roll"/>
    <property type="match status" value="1"/>
</dbReference>
<evidence type="ECO:0000313" key="2">
    <source>
        <dbReference type="Proteomes" id="UP001597101"/>
    </source>
</evidence>
<evidence type="ECO:0000313" key="1">
    <source>
        <dbReference type="EMBL" id="MFD0917104.1"/>
    </source>
</evidence>
<dbReference type="InterPro" id="IPR018511">
    <property type="entry name" value="Hemolysin-typ_Ca-bd_CS"/>
</dbReference>
<dbReference type="Proteomes" id="UP001597101">
    <property type="component" value="Unassembled WGS sequence"/>
</dbReference>
<keyword evidence="2" id="KW-1185">Reference proteome</keyword>
<protein>
    <submittedName>
        <fullName evidence="1">Calcium-binding protein</fullName>
    </submittedName>
</protein>
<sequence>MLEIQAVEDNKLVLAYTATNNTVQVQSYSILDGVGATTNDISHELTVAGFNAGNVAPSISGTTIDDLAVHALLDEVDEGPARRLTTFTELDTATPQAVLVPTNLDADSLHDATLLENGNRVVVLDTNGQGASSVDTELRVDILAPDGTQVSRFEIDPEGGELVSQPQVTALVGGRFVVSMRAIDPNGDRDVVYQVFEADGTPLDTQTRVVFNTQGVIDFNDEPEILALDDGGFVVLFVTDNGESRILGRRYDADGVELGDVFTVDTQFGDGIGVPQATLLDDGLVAITYTNGGNLQLSIVATEALDVVLTDADEAITGTIEADIIDGAGGDDTINGNDGDDIICGGAGNDTITGSSGADFDVAIYLGVFADYDITFNENGSVTVRDINVADGDEGRDVLTNVEQLQFADTKFDLLI</sequence>
<organism evidence="1 2">
    <name type="scientific">Pseudahrensia aquimaris</name>
    <dbReference type="NCBI Taxonomy" id="744461"/>
    <lineage>
        <taxon>Bacteria</taxon>
        <taxon>Pseudomonadati</taxon>
        <taxon>Pseudomonadota</taxon>
        <taxon>Alphaproteobacteria</taxon>
        <taxon>Hyphomicrobiales</taxon>
        <taxon>Ahrensiaceae</taxon>
        <taxon>Pseudahrensia</taxon>
    </lineage>
</organism>
<accession>A0ABW3FGR8</accession>
<dbReference type="RefSeq" id="WP_377212967.1">
    <property type="nucleotide sequence ID" value="NZ_JBHTJV010000010.1"/>
</dbReference>
<dbReference type="PRINTS" id="PR00313">
    <property type="entry name" value="CABNDNGRPT"/>
</dbReference>
<gene>
    <name evidence="1" type="ORF">ACFQ14_11855</name>
</gene>
<name>A0ABW3FGR8_9HYPH</name>